<proteinExistence type="predicted"/>
<organism evidence="3 4">
    <name type="scientific">Daedalea quercina L-15889</name>
    <dbReference type="NCBI Taxonomy" id="1314783"/>
    <lineage>
        <taxon>Eukaryota</taxon>
        <taxon>Fungi</taxon>
        <taxon>Dikarya</taxon>
        <taxon>Basidiomycota</taxon>
        <taxon>Agaricomycotina</taxon>
        <taxon>Agaricomycetes</taxon>
        <taxon>Polyporales</taxon>
        <taxon>Fomitopsis</taxon>
    </lineage>
</organism>
<dbReference type="STRING" id="1314783.A0A165QML9"/>
<dbReference type="PANTHER" id="PTHR14237:SF80">
    <property type="entry name" value="MOLYBDENUM COFACTOR SULFURASE"/>
    <property type="match status" value="1"/>
</dbReference>
<dbReference type="Pfam" id="PF00266">
    <property type="entry name" value="Aminotran_5"/>
    <property type="match status" value="1"/>
</dbReference>
<dbReference type="InterPro" id="IPR000192">
    <property type="entry name" value="Aminotrans_V_dom"/>
</dbReference>
<dbReference type="InterPro" id="IPR015422">
    <property type="entry name" value="PyrdxlP-dep_Trfase_small"/>
</dbReference>
<dbReference type="Gene3D" id="3.40.640.10">
    <property type="entry name" value="Type I PLP-dependent aspartate aminotransferase-like (Major domain)"/>
    <property type="match status" value="1"/>
</dbReference>
<dbReference type="EMBL" id="KV429056">
    <property type="protein sequence ID" value="KZT69678.1"/>
    <property type="molecule type" value="Genomic_DNA"/>
</dbReference>
<feature type="compositionally biased region" description="Basic and acidic residues" evidence="1">
    <location>
        <begin position="60"/>
        <end position="70"/>
    </location>
</feature>
<sequence>MGNHHSSSVDPHHHLNVAKLAPPPPPPRAISRKRSTAKLLGCTSADAFEIHLDVPSPHAHAHEHIHDHESTTAASDQDEKRSFDPPPLYAYSASAVDILEDAAADAYRSFLKQYPEYQLTWILDALRRSDFSRLDRSGETYVDYMGGSLYPESLIRVHTGFLHRNILGNTHSVSNSSKLSSACADEARAAVLSFFRAPPGYTVVFTANATGALKLVGESFPFGETSGFVLGADSHNSVHGIRQFALRRGASIHYIESTDHGGVEVDEAKAVLYRSRPKNKHNSPSLFALTGQSNISNSKNPLSLIKYASSQGFHTLLDAAALAPTSVFSLADTPVDAIAISFYKMFGFPTGVGALVVREDFLAKLERPWFAGGTVDVVQAPGNIVTMASELHERFEDGTINYLNLPAITDGLRFLSAYLPFLPLRLSCLMHHLLGSLSALHHDTTGAPVVRILSRTPTRRLRAVGEQSDTGSVVSLIFLHPSGEMMPNTFIEYAASRSSISLRTGCMCNPGGAASILGLREAMAALPSDVTLAAFERHMGHELGVVRISLGLASDFRDVFRVIRFAETIRSAGPREALWAQWLGSKTGEAV</sequence>
<dbReference type="PANTHER" id="PTHR14237">
    <property type="entry name" value="MOLYBDOPTERIN COFACTOR SULFURASE MOSC"/>
    <property type="match status" value="1"/>
</dbReference>
<evidence type="ECO:0000256" key="1">
    <source>
        <dbReference type="SAM" id="MobiDB-lite"/>
    </source>
</evidence>
<evidence type="ECO:0000313" key="3">
    <source>
        <dbReference type="EMBL" id="KZT69678.1"/>
    </source>
</evidence>
<feature type="region of interest" description="Disordered" evidence="1">
    <location>
        <begin position="58"/>
        <end position="84"/>
    </location>
</feature>
<feature type="domain" description="Aminotransferase class V" evidence="2">
    <location>
        <begin position="141"/>
        <end position="417"/>
    </location>
</feature>
<protein>
    <submittedName>
        <fullName evidence="3">PLP-dependent transferase</fullName>
    </submittedName>
</protein>
<evidence type="ECO:0000313" key="4">
    <source>
        <dbReference type="Proteomes" id="UP000076727"/>
    </source>
</evidence>
<reference evidence="3 4" key="1">
    <citation type="journal article" date="2016" name="Mol. Biol. Evol.">
        <title>Comparative Genomics of Early-Diverging Mushroom-Forming Fungi Provides Insights into the Origins of Lignocellulose Decay Capabilities.</title>
        <authorList>
            <person name="Nagy L.G."/>
            <person name="Riley R."/>
            <person name="Tritt A."/>
            <person name="Adam C."/>
            <person name="Daum C."/>
            <person name="Floudas D."/>
            <person name="Sun H."/>
            <person name="Yadav J.S."/>
            <person name="Pangilinan J."/>
            <person name="Larsson K.H."/>
            <person name="Matsuura K."/>
            <person name="Barry K."/>
            <person name="Labutti K."/>
            <person name="Kuo R."/>
            <person name="Ohm R.A."/>
            <person name="Bhattacharya S.S."/>
            <person name="Shirouzu T."/>
            <person name="Yoshinaga Y."/>
            <person name="Martin F.M."/>
            <person name="Grigoriev I.V."/>
            <person name="Hibbett D.S."/>
        </authorList>
    </citation>
    <scope>NUCLEOTIDE SEQUENCE [LARGE SCALE GENOMIC DNA]</scope>
    <source>
        <strain evidence="3 4">L-15889</strain>
    </source>
</reference>
<dbReference type="GO" id="GO:0043545">
    <property type="term" value="P:molybdopterin cofactor metabolic process"/>
    <property type="evidence" value="ECO:0007669"/>
    <property type="project" value="TreeGrafter"/>
</dbReference>
<keyword evidence="4" id="KW-1185">Reference proteome</keyword>
<dbReference type="SUPFAM" id="SSF53383">
    <property type="entry name" value="PLP-dependent transferases"/>
    <property type="match status" value="1"/>
</dbReference>
<name>A0A165QML9_9APHY</name>
<feature type="region of interest" description="Disordered" evidence="1">
    <location>
        <begin position="1"/>
        <end position="33"/>
    </location>
</feature>
<accession>A0A165QML9</accession>
<keyword evidence="3" id="KW-0808">Transferase</keyword>
<dbReference type="Gene3D" id="3.90.1150.10">
    <property type="entry name" value="Aspartate Aminotransferase, domain 1"/>
    <property type="match status" value="1"/>
</dbReference>
<dbReference type="Proteomes" id="UP000076727">
    <property type="component" value="Unassembled WGS sequence"/>
</dbReference>
<dbReference type="GO" id="GO:0008265">
    <property type="term" value="F:molybdenum cofactor sulfurtransferase activity"/>
    <property type="evidence" value="ECO:0007669"/>
    <property type="project" value="TreeGrafter"/>
</dbReference>
<dbReference type="InterPro" id="IPR015424">
    <property type="entry name" value="PyrdxlP-dep_Trfase"/>
</dbReference>
<dbReference type="AlphaFoldDB" id="A0A165QML9"/>
<evidence type="ECO:0000259" key="2">
    <source>
        <dbReference type="Pfam" id="PF00266"/>
    </source>
</evidence>
<gene>
    <name evidence="3" type="ORF">DAEQUDRAFT_726316</name>
</gene>
<dbReference type="InterPro" id="IPR015421">
    <property type="entry name" value="PyrdxlP-dep_Trfase_major"/>
</dbReference>
<dbReference type="OrthoDB" id="10264306at2759"/>